<keyword evidence="3" id="KW-1185">Reference proteome</keyword>
<dbReference type="GeneID" id="13795159"/>
<dbReference type="HOGENOM" id="CLU_2032932_0_0_2"/>
<evidence type="ECO:0000256" key="1">
    <source>
        <dbReference type="SAM" id="Phobius"/>
    </source>
</evidence>
<dbReference type="EMBL" id="CP002408">
    <property type="protein sequence ID" value="AFU57706.1"/>
    <property type="molecule type" value="Genomic_DNA"/>
</dbReference>
<gene>
    <name evidence="2" type="ordered locus">Ngar_c07640</name>
</gene>
<dbReference type="RefSeq" id="WP_015018251.1">
    <property type="nucleotide sequence ID" value="NC_018719.1"/>
</dbReference>
<dbReference type="BioCyc" id="CNIT1237085:G1324-762-MONOMER"/>
<dbReference type="InParanoid" id="K0I8X5"/>
<keyword evidence="1" id="KW-1133">Transmembrane helix</keyword>
<evidence type="ECO:0000313" key="3">
    <source>
        <dbReference type="Proteomes" id="UP000008037"/>
    </source>
</evidence>
<proteinExistence type="predicted"/>
<sequence>MDNGPDVVDNKIVSSSTGRNFFLQAIFFLNGCFFIITEGERRIGAVSVAISTPNSKANVAKVIPSKYDSIFINTVAEKVSSMINGICLVSLHSKSQLQLDDMKAIMGEVMSIVGSKKHEGQ</sequence>
<dbReference type="KEGG" id="nga:Ngar_c07640"/>
<dbReference type="AlphaFoldDB" id="K0I8X5"/>
<feature type="transmembrane region" description="Helical" evidence="1">
    <location>
        <begin position="20"/>
        <end position="37"/>
    </location>
</feature>
<dbReference type="Proteomes" id="UP000008037">
    <property type="component" value="Chromosome"/>
</dbReference>
<keyword evidence="1" id="KW-0812">Transmembrane</keyword>
<evidence type="ECO:0000313" key="2">
    <source>
        <dbReference type="EMBL" id="AFU57706.1"/>
    </source>
</evidence>
<protein>
    <submittedName>
        <fullName evidence="2">Uncharacterized protein</fullName>
    </submittedName>
</protein>
<reference evidence="2 3" key="1">
    <citation type="journal article" date="2012" name="Environ. Microbiol.">
        <title>The genome of the ammonia-oxidizing Candidatus Nitrososphaera gargensis: insights into metabolic versatility and environmental adaptations.</title>
        <authorList>
            <person name="Spang A."/>
            <person name="Poehlein A."/>
            <person name="Offre P."/>
            <person name="Zumbragel S."/>
            <person name="Haider S."/>
            <person name="Rychlik N."/>
            <person name="Nowka B."/>
            <person name="Schmeisser C."/>
            <person name="Lebedeva E.V."/>
            <person name="Rattei T."/>
            <person name="Bohm C."/>
            <person name="Schmid M."/>
            <person name="Galushko A."/>
            <person name="Hatzenpichler R."/>
            <person name="Weinmaier T."/>
            <person name="Daniel R."/>
            <person name="Schleper C."/>
            <person name="Spieck E."/>
            <person name="Streit W."/>
            <person name="Wagner M."/>
        </authorList>
    </citation>
    <scope>NUCLEOTIDE SEQUENCE [LARGE SCALE GENOMIC DNA]</scope>
    <source>
        <strain evidence="3">Ga9.2</strain>
    </source>
</reference>
<accession>K0I8X5</accession>
<dbReference type="OrthoDB" id="11427at2157"/>
<dbReference type="STRING" id="1237085.Ngar_c07640"/>
<organism evidence="2 3">
    <name type="scientific">Nitrososphaera gargensis (strain Ga9.2)</name>
    <dbReference type="NCBI Taxonomy" id="1237085"/>
    <lineage>
        <taxon>Archaea</taxon>
        <taxon>Nitrososphaerota</taxon>
        <taxon>Nitrososphaeria</taxon>
        <taxon>Nitrososphaerales</taxon>
        <taxon>Nitrososphaeraceae</taxon>
        <taxon>Nitrososphaera</taxon>
    </lineage>
</organism>
<name>K0I8X5_NITGG</name>
<keyword evidence="1" id="KW-0472">Membrane</keyword>